<dbReference type="InParanoid" id="A0A5E4FPM7"/>
<evidence type="ECO:0000313" key="3">
    <source>
        <dbReference type="Proteomes" id="UP000327085"/>
    </source>
</evidence>
<feature type="region of interest" description="Disordered" evidence="1">
    <location>
        <begin position="40"/>
        <end position="66"/>
    </location>
</feature>
<feature type="region of interest" description="Disordered" evidence="1">
    <location>
        <begin position="1"/>
        <end position="23"/>
    </location>
</feature>
<accession>A0A5E4FPM7</accession>
<dbReference type="Proteomes" id="UP000327085">
    <property type="component" value="Chromosome 7"/>
</dbReference>
<protein>
    <submittedName>
        <fullName evidence="2">PREDICTED: LOC109950343 partial</fullName>
    </submittedName>
</protein>
<gene>
    <name evidence="2" type="ORF">ALMOND_2B005996</name>
</gene>
<name>A0A5E4FPM7_PRUDU</name>
<evidence type="ECO:0000313" key="2">
    <source>
        <dbReference type="EMBL" id="VVA29423.1"/>
    </source>
</evidence>
<dbReference type="AlphaFoldDB" id="A0A5E4FPM7"/>
<reference evidence="3" key="1">
    <citation type="journal article" date="2020" name="Plant J.">
        <title>Transposons played a major role in the diversification between the closely related almond and peach genomes: results from the almond genome sequence.</title>
        <authorList>
            <person name="Alioto T."/>
            <person name="Alexiou K.G."/>
            <person name="Bardil A."/>
            <person name="Barteri F."/>
            <person name="Castanera R."/>
            <person name="Cruz F."/>
            <person name="Dhingra A."/>
            <person name="Duval H."/>
            <person name="Fernandez I Marti A."/>
            <person name="Frias L."/>
            <person name="Galan B."/>
            <person name="Garcia J.L."/>
            <person name="Howad W."/>
            <person name="Gomez-Garrido J."/>
            <person name="Gut M."/>
            <person name="Julca I."/>
            <person name="Morata J."/>
            <person name="Puigdomenech P."/>
            <person name="Ribeca P."/>
            <person name="Rubio Cabetas M.J."/>
            <person name="Vlasova A."/>
            <person name="Wirthensohn M."/>
            <person name="Garcia-Mas J."/>
            <person name="Gabaldon T."/>
            <person name="Casacuberta J.M."/>
            <person name="Arus P."/>
        </authorList>
    </citation>
    <scope>NUCLEOTIDE SEQUENCE [LARGE SCALE GENOMIC DNA]</scope>
    <source>
        <strain evidence="3">cv. Texas</strain>
    </source>
</reference>
<organism evidence="2 3">
    <name type="scientific">Prunus dulcis</name>
    <name type="common">Almond</name>
    <name type="synonym">Amygdalus dulcis</name>
    <dbReference type="NCBI Taxonomy" id="3755"/>
    <lineage>
        <taxon>Eukaryota</taxon>
        <taxon>Viridiplantae</taxon>
        <taxon>Streptophyta</taxon>
        <taxon>Embryophyta</taxon>
        <taxon>Tracheophyta</taxon>
        <taxon>Spermatophyta</taxon>
        <taxon>Magnoliopsida</taxon>
        <taxon>eudicotyledons</taxon>
        <taxon>Gunneridae</taxon>
        <taxon>Pentapetalae</taxon>
        <taxon>rosids</taxon>
        <taxon>fabids</taxon>
        <taxon>Rosales</taxon>
        <taxon>Rosaceae</taxon>
        <taxon>Amygdaloideae</taxon>
        <taxon>Amygdaleae</taxon>
        <taxon>Prunus</taxon>
    </lineage>
</organism>
<dbReference type="Gramene" id="VVA29423">
    <property type="protein sequence ID" value="VVA29423"/>
    <property type="gene ID" value="Prudul26B005996"/>
</dbReference>
<dbReference type="EMBL" id="CABIKO010000164">
    <property type="protein sequence ID" value="VVA29423.1"/>
    <property type="molecule type" value="Genomic_DNA"/>
</dbReference>
<feature type="compositionally biased region" description="Basic and acidic residues" evidence="1">
    <location>
        <begin position="40"/>
        <end position="53"/>
    </location>
</feature>
<evidence type="ECO:0000256" key="1">
    <source>
        <dbReference type="SAM" id="MobiDB-lite"/>
    </source>
</evidence>
<sequence length="66" mass="7486">MSGRNRRVFPSQANVNPKNQEQEKAITLRLGKKKIEQEKEAEKFADEVGHEVEPPLTTTQPIAKKS</sequence>
<feature type="compositionally biased region" description="Polar residues" evidence="1">
    <location>
        <begin position="56"/>
        <end position="66"/>
    </location>
</feature>
<proteinExistence type="predicted"/>